<evidence type="ECO:0008006" key="6">
    <source>
        <dbReference type="Google" id="ProtNLM"/>
    </source>
</evidence>
<sequence length="386" mass="44547">MIQVESPGKDPRRCKDYRLLNANARTQFFPLPKIKEHIEKVAAAKYITVVGLAKGMPFGHMTVPYSLSKLMTQVLENCDTFAVPYLDDIAFLSDSWEDLLKHVDEVLKRIGDARLTIKHSKSALTQSLKAKVKKEKINWTKECNQALTELKNRLTEMPLLYAPDYRREITVQTDASDLGIGIVLSQRENKNVENPVLYLSKKFTDAQKKYGTTEKECAAKIYAIKKLKKIKNYPYYDEEFAKGQLEVIAQKREAEAELARKERKTERIYELEKLKIASAAETAILNSTRSEMSRNRLEIKHLKQNFDSQNTDISLYLTLFERHARAAGVEEEECVSQLISLLPLELAQIIIKEPEEQMRENTNVKNVSLDRFIMKPETFRVKFTQH</sequence>
<evidence type="ECO:0000259" key="2">
    <source>
        <dbReference type="Pfam" id="PF00078"/>
    </source>
</evidence>
<dbReference type="Gene3D" id="3.10.20.370">
    <property type="match status" value="1"/>
</dbReference>
<name>A0A4Y2QIL1_ARAVE</name>
<dbReference type="Proteomes" id="UP000499080">
    <property type="component" value="Unassembled WGS sequence"/>
</dbReference>
<dbReference type="PANTHER" id="PTHR33064">
    <property type="entry name" value="POL PROTEIN"/>
    <property type="match status" value="1"/>
</dbReference>
<dbReference type="Pfam" id="PF17919">
    <property type="entry name" value="RT_RNaseH_2"/>
    <property type="match status" value="1"/>
</dbReference>
<dbReference type="InterPro" id="IPR043128">
    <property type="entry name" value="Rev_trsase/Diguanyl_cyclase"/>
</dbReference>
<accession>A0A4Y2QIL1</accession>
<evidence type="ECO:0000313" key="5">
    <source>
        <dbReference type="Proteomes" id="UP000499080"/>
    </source>
</evidence>
<dbReference type="Pfam" id="PF00078">
    <property type="entry name" value="RVT_1"/>
    <property type="match status" value="1"/>
</dbReference>
<evidence type="ECO:0000256" key="1">
    <source>
        <dbReference type="SAM" id="Coils"/>
    </source>
</evidence>
<dbReference type="InterPro" id="IPR043502">
    <property type="entry name" value="DNA/RNA_pol_sf"/>
</dbReference>
<dbReference type="OrthoDB" id="6467474at2759"/>
<dbReference type="PANTHER" id="PTHR33064:SF29">
    <property type="entry name" value="PEPTIDASE A2 DOMAIN-CONTAINING PROTEIN-RELATED"/>
    <property type="match status" value="1"/>
</dbReference>
<feature type="domain" description="Reverse transcriptase" evidence="2">
    <location>
        <begin position="48"/>
        <end position="126"/>
    </location>
</feature>
<reference evidence="4 5" key="1">
    <citation type="journal article" date="2019" name="Sci. Rep.">
        <title>Orb-weaving spider Araneus ventricosus genome elucidates the spidroin gene catalogue.</title>
        <authorList>
            <person name="Kono N."/>
            <person name="Nakamura H."/>
            <person name="Ohtoshi R."/>
            <person name="Moran D.A.P."/>
            <person name="Shinohara A."/>
            <person name="Yoshida Y."/>
            <person name="Fujiwara M."/>
            <person name="Mori M."/>
            <person name="Tomita M."/>
            <person name="Arakawa K."/>
        </authorList>
    </citation>
    <scope>NUCLEOTIDE SEQUENCE [LARGE SCALE GENOMIC DNA]</scope>
</reference>
<keyword evidence="5" id="KW-1185">Reference proteome</keyword>
<evidence type="ECO:0000313" key="4">
    <source>
        <dbReference type="EMBL" id="GBN63109.1"/>
    </source>
</evidence>
<dbReference type="Gene3D" id="3.30.70.270">
    <property type="match status" value="1"/>
</dbReference>
<feature type="coiled-coil region" evidence="1">
    <location>
        <begin position="244"/>
        <end position="305"/>
    </location>
</feature>
<dbReference type="SUPFAM" id="SSF56672">
    <property type="entry name" value="DNA/RNA polymerases"/>
    <property type="match status" value="1"/>
</dbReference>
<evidence type="ECO:0000259" key="3">
    <source>
        <dbReference type="Pfam" id="PF17919"/>
    </source>
</evidence>
<dbReference type="EMBL" id="BGPR01013972">
    <property type="protein sequence ID" value="GBN63109.1"/>
    <property type="molecule type" value="Genomic_DNA"/>
</dbReference>
<dbReference type="InterPro" id="IPR000477">
    <property type="entry name" value="RT_dom"/>
</dbReference>
<organism evidence="4 5">
    <name type="scientific">Araneus ventricosus</name>
    <name type="common">Orbweaver spider</name>
    <name type="synonym">Epeira ventricosa</name>
    <dbReference type="NCBI Taxonomy" id="182803"/>
    <lineage>
        <taxon>Eukaryota</taxon>
        <taxon>Metazoa</taxon>
        <taxon>Ecdysozoa</taxon>
        <taxon>Arthropoda</taxon>
        <taxon>Chelicerata</taxon>
        <taxon>Arachnida</taxon>
        <taxon>Araneae</taxon>
        <taxon>Araneomorphae</taxon>
        <taxon>Entelegynae</taxon>
        <taxon>Araneoidea</taxon>
        <taxon>Araneidae</taxon>
        <taxon>Araneus</taxon>
    </lineage>
</organism>
<comment type="caution">
    <text evidence="4">The sequence shown here is derived from an EMBL/GenBank/DDBJ whole genome shotgun (WGS) entry which is preliminary data.</text>
</comment>
<feature type="domain" description="Reverse transcriptase/retrotransposon-derived protein RNase H-like" evidence="3">
    <location>
        <begin position="139"/>
        <end position="229"/>
    </location>
</feature>
<keyword evidence="1" id="KW-0175">Coiled coil</keyword>
<dbReference type="AlphaFoldDB" id="A0A4Y2QIL1"/>
<dbReference type="InterPro" id="IPR051320">
    <property type="entry name" value="Viral_Replic_Matur_Polypro"/>
</dbReference>
<proteinExistence type="predicted"/>
<gene>
    <name evidence="4" type="ORF">AVEN_138106_1</name>
</gene>
<dbReference type="InterPro" id="IPR041577">
    <property type="entry name" value="RT_RNaseH_2"/>
</dbReference>
<dbReference type="GO" id="GO:0071897">
    <property type="term" value="P:DNA biosynthetic process"/>
    <property type="evidence" value="ECO:0007669"/>
    <property type="project" value="UniProtKB-ARBA"/>
</dbReference>
<protein>
    <recommendedName>
        <fullName evidence="6">Reverse transcriptase domain-containing protein</fullName>
    </recommendedName>
</protein>